<reference evidence="1 2" key="1">
    <citation type="journal article" date="2023" name="Nucleic Acids Res.">
        <title>The hologenome of Daphnia magna reveals possible DNA methylation and microbiome-mediated evolution of the host genome.</title>
        <authorList>
            <person name="Chaturvedi A."/>
            <person name="Li X."/>
            <person name="Dhandapani V."/>
            <person name="Marshall H."/>
            <person name="Kissane S."/>
            <person name="Cuenca-Cambronero M."/>
            <person name="Asole G."/>
            <person name="Calvet F."/>
            <person name="Ruiz-Romero M."/>
            <person name="Marangio P."/>
            <person name="Guigo R."/>
            <person name="Rago D."/>
            <person name="Mirbahai L."/>
            <person name="Eastwood N."/>
            <person name="Colbourne J.K."/>
            <person name="Zhou J."/>
            <person name="Mallon E."/>
            <person name="Orsini L."/>
        </authorList>
    </citation>
    <scope>NUCLEOTIDE SEQUENCE [LARGE SCALE GENOMIC DNA]</scope>
    <source>
        <strain evidence="1">LRV0_1</strain>
    </source>
</reference>
<comment type="caution">
    <text evidence="1">The sequence shown here is derived from an EMBL/GenBank/DDBJ whole genome shotgun (WGS) entry which is preliminary data.</text>
</comment>
<name>A0ABQ9ZRL6_9CRUS</name>
<gene>
    <name evidence="1" type="ORF">OUZ56_030526</name>
</gene>
<keyword evidence="2" id="KW-1185">Reference proteome</keyword>
<organism evidence="1 2">
    <name type="scientific">Daphnia magna</name>
    <dbReference type="NCBI Taxonomy" id="35525"/>
    <lineage>
        <taxon>Eukaryota</taxon>
        <taxon>Metazoa</taxon>
        <taxon>Ecdysozoa</taxon>
        <taxon>Arthropoda</taxon>
        <taxon>Crustacea</taxon>
        <taxon>Branchiopoda</taxon>
        <taxon>Diplostraca</taxon>
        <taxon>Cladocera</taxon>
        <taxon>Anomopoda</taxon>
        <taxon>Daphniidae</taxon>
        <taxon>Daphnia</taxon>
    </lineage>
</organism>
<sequence length="62" mass="6585">MDEIIVVGTQTTSERDADVFCVSPGKIIIKRGGGGLGGYHRTLDGGQQSKDAPLMAMHAQNR</sequence>
<accession>A0ABQ9ZRL6</accession>
<evidence type="ECO:0000313" key="1">
    <source>
        <dbReference type="EMBL" id="KAK4015552.1"/>
    </source>
</evidence>
<evidence type="ECO:0000313" key="2">
    <source>
        <dbReference type="Proteomes" id="UP001234178"/>
    </source>
</evidence>
<protein>
    <submittedName>
        <fullName evidence="1">Uncharacterized protein</fullName>
    </submittedName>
</protein>
<dbReference type="Proteomes" id="UP001234178">
    <property type="component" value="Unassembled WGS sequence"/>
</dbReference>
<dbReference type="EMBL" id="JAOYFB010000005">
    <property type="protein sequence ID" value="KAK4015552.1"/>
    <property type="molecule type" value="Genomic_DNA"/>
</dbReference>
<proteinExistence type="predicted"/>